<dbReference type="InterPro" id="IPR001007">
    <property type="entry name" value="VWF_dom"/>
</dbReference>
<dbReference type="InterPro" id="IPR016353">
    <property type="entry name" value="Chordin"/>
</dbReference>
<dbReference type="GO" id="GO:0009953">
    <property type="term" value="P:dorsal/ventral pattern formation"/>
    <property type="evidence" value="ECO:0007669"/>
    <property type="project" value="TreeGrafter"/>
</dbReference>
<feature type="signal peptide" evidence="8">
    <location>
        <begin position="1"/>
        <end position="24"/>
    </location>
</feature>
<dbReference type="PROSITE" id="PS50184">
    <property type="entry name" value="VWFC_2"/>
    <property type="match status" value="3"/>
</dbReference>
<evidence type="ECO:0000256" key="6">
    <source>
        <dbReference type="ARBA" id="ARBA00023180"/>
    </source>
</evidence>
<dbReference type="SMART" id="SM00214">
    <property type="entry name" value="VWC"/>
    <property type="match status" value="3"/>
</dbReference>
<feature type="domain" description="VWFC" evidence="9">
    <location>
        <begin position="770"/>
        <end position="838"/>
    </location>
</feature>
<evidence type="ECO:0000313" key="11">
    <source>
        <dbReference type="EMBL" id="CAG6693973.1"/>
    </source>
</evidence>
<dbReference type="GO" id="GO:0005615">
    <property type="term" value="C:extracellular space"/>
    <property type="evidence" value="ECO:0007669"/>
    <property type="project" value="TreeGrafter"/>
</dbReference>
<keyword evidence="3 7" id="KW-0217">Developmental protein</keyword>
<dbReference type="InterPro" id="IPR052278">
    <property type="entry name" value="Chordin-like_regulators"/>
</dbReference>
<comment type="subcellular location">
    <subcellularLocation>
        <location evidence="1">Secreted</location>
    </subcellularLocation>
</comment>
<reference evidence="11" key="1">
    <citation type="submission" date="2021-05" db="EMBL/GenBank/DDBJ databases">
        <authorList>
            <person name="Alioto T."/>
            <person name="Alioto T."/>
            <person name="Gomez Garrido J."/>
        </authorList>
    </citation>
    <scope>NUCLEOTIDE SEQUENCE</scope>
</reference>
<evidence type="ECO:0000256" key="8">
    <source>
        <dbReference type="SAM" id="SignalP"/>
    </source>
</evidence>
<dbReference type="PROSITE" id="PS51257">
    <property type="entry name" value="PROKAR_LIPOPROTEIN"/>
    <property type="match status" value="1"/>
</dbReference>
<comment type="similarity">
    <text evidence="2 7">Belongs to the chordin family.</text>
</comment>
<keyword evidence="5" id="KW-0677">Repeat</keyword>
<sequence length="934" mass="104556">MGFYQRILLFLLLFLSCTVLSVHCKNKRMRLLGEDAIDKKALNHNRDECVFGKEFYEIGAKWHPDLGEPFGVYHCVTCECVQEKRKRKMIGRTRCKPTECPDVTCNTEPIKIAGQCCKICPNLTSSDTETMLKDIPPQTGDTEEDPGARHFFSVLTSQTARNLYKGSPLNANMDLAATARFELHNRHLYFSLYCNRRPKSVQFQLANGDIIEEQTFLSNSFYEQETGKTCGVWRRLSKESKRHLRDEKLFVTLVWEDIQMTSGQVRRHKSLLTEQYSSLLHNAAYDITGTAFIALSTTTPSMPSVHLTVLFSTPPHATVQKDIFIGIKLEDAHNRSSLVNEVVKLEKWQEVNSLEVSGVTTSDLLNKLSRHTHQAKVTVTILGESPTPPVGEKEEVSGHVIPRIRCEMLQALLSYSTKVTDNTIDPVTTGAHGLAWMFFDSTNTLRYFVQLEHTQPESVSLAKVNKDKIMEVEDLSRSWSQDWSQREWVNGSLNLSPHLIEALNSGTLILNVGGSKPSNPSLIRGFLKSKLVADASLGSNPWLFDYKDVTSAEVVALVWVSFDEQCDLHYEVHVTGLRQKIDIDFYMKEAPALPTFSRAPITKSNIRHFYMGSTGFEGVIRDLSNDLIARLNVGVVSFEIVDSAQDKSLLKTKWNKLSVPVHCLPSGPDLSPDSTLHMSGDDNSINSAQTTRCYHGGIFYRDGDVWSSMQDQCTMCNCQSGRTVCDPMVCPPVKCRDPVTREGDCCPMCPPKDMFSIRGGSVPLEANTSRGCILREQFHRPGSSWYPYIPPHGFDTCTICSCNNVNLTVRCARTECPRLPCAESEARRVDKSCCKVCPDTTTARPDQPSPHVMKDEGMRGRVKVSGAEILAGGGCRDSMGSLVENGFQYHPKSLSVVFKCIVCTCKDGTISCSSKHCYKDDTGPCCDRQRHIRH</sequence>
<dbReference type="Gene3D" id="6.20.200.20">
    <property type="match status" value="1"/>
</dbReference>
<evidence type="ECO:0000256" key="4">
    <source>
        <dbReference type="ARBA" id="ARBA00022525"/>
    </source>
</evidence>
<dbReference type="PROSITE" id="PS01208">
    <property type="entry name" value="VWFC_1"/>
    <property type="match status" value="3"/>
</dbReference>
<dbReference type="PANTHER" id="PTHR46526">
    <property type="entry name" value="CHORDIN"/>
    <property type="match status" value="1"/>
</dbReference>
<dbReference type="InterPro" id="IPR010895">
    <property type="entry name" value="CHRD"/>
</dbReference>
<keyword evidence="4" id="KW-0964">Secreted</keyword>
<feature type="domain" description="CHRD" evidence="10">
    <location>
        <begin position="405"/>
        <end position="532"/>
    </location>
</feature>
<dbReference type="GO" id="GO:0030514">
    <property type="term" value="P:negative regulation of BMP signaling pathway"/>
    <property type="evidence" value="ECO:0007669"/>
    <property type="project" value="TreeGrafter"/>
</dbReference>
<evidence type="ECO:0000256" key="1">
    <source>
        <dbReference type="ARBA" id="ARBA00004613"/>
    </source>
</evidence>
<feature type="domain" description="VWFC" evidence="9">
    <location>
        <begin position="47"/>
        <end position="121"/>
    </location>
</feature>
<organism evidence="11">
    <name type="scientific">Cacopsylla melanoneura</name>
    <dbReference type="NCBI Taxonomy" id="428564"/>
    <lineage>
        <taxon>Eukaryota</taxon>
        <taxon>Metazoa</taxon>
        <taxon>Ecdysozoa</taxon>
        <taxon>Arthropoda</taxon>
        <taxon>Hexapoda</taxon>
        <taxon>Insecta</taxon>
        <taxon>Pterygota</taxon>
        <taxon>Neoptera</taxon>
        <taxon>Paraneoptera</taxon>
        <taxon>Hemiptera</taxon>
        <taxon>Sternorrhyncha</taxon>
        <taxon>Psylloidea</taxon>
        <taxon>Psyllidae</taxon>
        <taxon>Psyllinae</taxon>
        <taxon>Cacopsylla</taxon>
    </lineage>
</organism>
<feature type="domain" description="VWFC" evidence="9">
    <location>
        <begin position="691"/>
        <end position="750"/>
    </location>
</feature>
<dbReference type="AlphaFoldDB" id="A0A8D8XE99"/>
<evidence type="ECO:0000256" key="5">
    <source>
        <dbReference type="ARBA" id="ARBA00022737"/>
    </source>
</evidence>
<feature type="domain" description="CHRD" evidence="10">
    <location>
        <begin position="147"/>
        <end position="274"/>
    </location>
</feature>
<dbReference type="GO" id="GO:0036122">
    <property type="term" value="F:BMP binding"/>
    <property type="evidence" value="ECO:0007669"/>
    <property type="project" value="TreeGrafter"/>
</dbReference>
<dbReference type="PANTHER" id="PTHR46526:SF1">
    <property type="entry name" value="CHORDIN"/>
    <property type="match status" value="1"/>
</dbReference>
<proteinExistence type="inferred from homology"/>
<name>A0A8D8XE99_9HEMI</name>
<dbReference type="SUPFAM" id="SSF57603">
    <property type="entry name" value="FnI-like domain"/>
    <property type="match status" value="3"/>
</dbReference>
<accession>A0A8D8XE99</accession>
<keyword evidence="8" id="KW-0732">Signal</keyword>
<evidence type="ECO:0000256" key="2">
    <source>
        <dbReference type="ARBA" id="ARBA00007156"/>
    </source>
</evidence>
<evidence type="ECO:0000259" key="9">
    <source>
        <dbReference type="PROSITE" id="PS50184"/>
    </source>
</evidence>
<dbReference type="PIRSF" id="PIRSF002496">
    <property type="entry name" value="Chordin"/>
    <property type="match status" value="1"/>
</dbReference>
<evidence type="ECO:0000256" key="7">
    <source>
        <dbReference type="PIRNR" id="PIRNR002496"/>
    </source>
</evidence>
<protein>
    <submittedName>
        <fullName evidence="11">Dorsal-ventral patterning protein Sog</fullName>
    </submittedName>
</protein>
<evidence type="ECO:0000259" key="10">
    <source>
        <dbReference type="PROSITE" id="PS50933"/>
    </source>
</evidence>
<dbReference type="PROSITE" id="PS50933">
    <property type="entry name" value="CHRD"/>
    <property type="match status" value="2"/>
</dbReference>
<dbReference type="SMART" id="SM00754">
    <property type="entry name" value="CHRD"/>
    <property type="match status" value="2"/>
</dbReference>
<dbReference type="Pfam" id="PF00093">
    <property type="entry name" value="VWC"/>
    <property type="match status" value="3"/>
</dbReference>
<keyword evidence="6" id="KW-0325">Glycoprotein</keyword>
<evidence type="ECO:0000256" key="3">
    <source>
        <dbReference type="ARBA" id="ARBA00022473"/>
    </source>
</evidence>
<dbReference type="EMBL" id="HBUF01315696">
    <property type="protein sequence ID" value="CAG6693973.1"/>
    <property type="molecule type" value="Transcribed_RNA"/>
</dbReference>
<feature type="chain" id="PRO_5034985762" evidence="8">
    <location>
        <begin position="25"/>
        <end position="934"/>
    </location>
</feature>
<dbReference type="GO" id="GO:0048731">
    <property type="term" value="P:system development"/>
    <property type="evidence" value="ECO:0007669"/>
    <property type="project" value="UniProtKB-ARBA"/>
</dbReference>